<dbReference type="SUPFAM" id="SSF53223">
    <property type="entry name" value="Aminoacid dehydrogenase-like, N-terminal domain"/>
    <property type="match status" value="1"/>
</dbReference>
<dbReference type="GO" id="GO:0005739">
    <property type="term" value="C:mitochondrion"/>
    <property type="evidence" value="ECO:0007669"/>
    <property type="project" value="TreeGrafter"/>
</dbReference>
<dbReference type="EMBL" id="JABANM010016307">
    <property type="protein sequence ID" value="KAF4729663.1"/>
    <property type="molecule type" value="Genomic_DNA"/>
</dbReference>
<evidence type="ECO:0000313" key="4">
    <source>
        <dbReference type="Proteomes" id="UP000574390"/>
    </source>
</evidence>
<evidence type="ECO:0000256" key="1">
    <source>
        <dbReference type="ARBA" id="ARBA00001946"/>
    </source>
</evidence>
<gene>
    <name evidence="3" type="primary">SMNDC1_1</name>
    <name evidence="3" type="ORF">FOZ62_012579</name>
</gene>
<protein>
    <submittedName>
        <fullName evidence="3">Survival of motor neuron--splicing factor 30</fullName>
    </submittedName>
</protein>
<feature type="non-terminal residue" evidence="3">
    <location>
        <position position="1"/>
    </location>
</feature>
<proteinExistence type="predicted"/>
<dbReference type="AlphaFoldDB" id="A0A7J6SA59"/>
<reference evidence="3 4" key="1">
    <citation type="submission" date="2020-04" db="EMBL/GenBank/DDBJ databases">
        <title>Perkinsus olseni comparative genomics.</title>
        <authorList>
            <person name="Bogema D.R."/>
        </authorList>
    </citation>
    <scope>NUCLEOTIDE SEQUENCE [LARGE SCALE GENOMIC DNA]</scope>
    <source>
        <strain evidence="3">ATCC PRA-205</strain>
    </source>
</reference>
<name>A0A7J6SA59_PEROL</name>
<dbReference type="InterPro" id="IPR046346">
    <property type="entry name" value="Aminoacid_DH-like_N_sf"/>
</dbReference>
<evidence type="ECO:0000256" key="2">
    <source>
        <dbReference type="ARBA" id="ARBA00023002"/>
    </source>
</evidence>
<comment type="cofactor">
    <cofactor evidence="1">
        <name>Mg(2+)</name>
        <dbReference type="ChEBI" id="CHEBI:18420"/>
    </cofactor>
</comment>
<sequence>VSAKTGSGVEDMFINCSRQVMLIMQMGGQFLSNMSSSIVGVKAASEQYNDSNDIMLVSSRGANILRDPVLNKGTQFSEIERDELSLRGLIPVRQCNIGMQITRNMERLRMRDTDLSRFMDLQAIFDRNETLYYRLLVENLEELHRIVFIPTVGDV</sequence>
<comment type="caution">
    <text evidence="3">The sequence shown here is derived from an EMBL/GenBank/DDBJ whole genome shotgun (WGS) entry which is preliminary data.</text>
</comment>
<evidence type="ECO:0000313" key="3">
    <source>
        <dbReference type="EMBL" id="KAF4729663.1"/>
    </source>
</evidence>
<dbReference type="GO" id="GO:0004471">
    <property type="term" value="F:malate dehydrogenase (decarboxylating) (NAD+) activity"/>
    <property type="evidence" value="ECO:0007669"/>
    <property type="project" value="TreeGrafter"/>
</dbReference>
<feature type="non-terminal residue" evidence="3">
    <location>
        <position position="155"/>
    </location>
</feature>
<dbReference type="PANTHER" id="PTHR23406">
    <property type="entry name" value="MALIC ENZYME-RELATED"/>
    <property type="match status" value="1"/>
</dbReference>
<keyword evidence="2" id="KW-0560">Oxidoreductase</keyword>
<dbReference type="PANTHER" id="PTHR23406:SF32">
    <property type="entry name" value="NADP-DEPENDENT MALIC ENZYME"/>
    <property type="match status" value="1"/>
</dbReference>
<dbReference type="Gene3D" id="1.20.1370.30">
    <property type="match status" value="1"/>
</dbReference>
<dbReference type="GO" id="GO:0006108">
    <property type="term" value="P:malate metabolic process"/>
    <property type="evidence" value="ECO:0007669"/>
    <property type="project" value="TreeGrafter"/>
</dbReference>
<accession>A0A7J6SA59</accession>
<organism evidence="3 4">
    <name type="scientific">Perkinsus olseni</name>
    <name type="common">Perkinsus atlanticus</name>
    <dbReference type="NCBI Taxonomy" id="32597"/>
    <lineage>
        <taxon>Eukaryota</taxon>
        <taxon>Sar</taxon>
        <taxon>Alveolata</taxon>
        <taxon>Perkinsozoa</taxon>
        <taxon>Perkinsea</taxon>
        <taxon>Perkinsida</taxon>
        <taxon>Perkinsidae</taxon>
        <taxon>Perkinsus</taxon>
    </lineage>
</organism>
<dbReference type="Proteomes" id="UP000574390">
    <property type="component" value="Unassembled WGS sequence"/>
</dbReference>